<comment type="caution">
    <text evidence="2">The sequence shown here is derived from an EMBL/GenBank/DDBJ whole genome shotgun (WGS) entry which is preliminary data.</text>
</comment>
<reference evidence="2 3" key="1">
    <citation type="submission" date="2018-02" db="EMBL/GenBank/DDBJ databases">
        <title>Draft Genome of Achromobacter spanius stain 6.</title>
        <authorList>
            <person name="Gunasekera T.S."/>
            <person name="Radwan O."/>
            <person name="Ruiz O.N."/>
        </authorList>
    </citation>
    <scope>NUCLEOTIDE SEQUENCE [LARGE SCALE GENOMIC DNA]</scope>
    <source>
        <strain evidence="2 3">6</strain>
    </source>
</reference>
<organism evidence="2 3">
    <name type="scientific">Achromobacter spanius</name>
    <dbReference type="NCBI Taxonomy" id="217203"/>
    <lineage>
        <taxon>Bacteria</taxon>
        <taxon>Pseudomonadati</taxon>
        <taxon>Pseudomonadota</taxon>
        <taxon>Betaproteobacteria</taxon>
        <taxon>Burkholderiales</taxon>
        <taxon>Alcaligenaceae</taxon>
        <taxon>Achromobacter</taxon>
    </lineage>
</organism>
<evidence type="ECO:0000313" key="3">
    <source>
        <dbReference type="Proteomes" id="UP000239990"/>
    </source>
</evidence>
<proteinExistence type="predicted"/>
<protein>
    <submittedName>
        <fullName evidence="2">Uncharacterized protein</fullName>
    </submittedName>
</protein>
<dbReference type="EMBL" id="PREU01000015">
    <property type="protein sequence ID" value="PPA73426.1"/>
    <property type="molecule type" value="Genomic_DNA"/>
</dbReference>
<sequence length="134" mass="14515">MPFAHTYFMNQISEAQFAQLLSNALFDKQNFYMENVHDMEATLLRAGALVAQAGLKSRVVDRPSNPFPSLHHSAISSIPIIGLVWTAAMAMMAVMSVGRPTADVTFVRTADHSLSVVFSRKMRAGKTAESAGAG</sequence>
<dbReference type="RefSeq" id="WP_104145400.1">
    <property type="nucleotide sequence ID" value="NZ_PREU01000015.1"/>
</dbReference>
<keyword evidence="1" id="KW-0812">Transmembrane</keyword>
<name>A0A2S5GKH2_9BURK</name>
<dbReference type="Proteomes" id="UP000239990">
    <property type="component" value="Unassembled WGS sequence"/>
</dbReference>
<dbReference type="AlphaFoldDB" id="A0A2S5GKH2"/>
<keyword evidence="1" id="KW-1133">Transmembrane helix</keyword>
<evidence type="ECO:0000256" key="1">
    <source>
        <dbReference type="SAM" id="Phobius"/>
    </source>
</evidence>
<feature type="transmembrane region" description="Helical" evidence="1">
    <location>
        <begin position="74"/>
        <end position="98"/>
    </location>
</feature>
<accession>A0A2S5GKH2</accession>
<keyword evidence="1" id="KW-0472">Membrane</keyword>
<evidence type="ECO:0000313" key="2">
    <source>
        <dbReference type="EMBL" id="PPA73426.1"/>
    </source>
</evidence>
<gene>
    <name evidence="2" type="ORF">C4E15_25755</name>
</gene>